<sequence>MGEWGSGGMGEWGNGEVGEWGILTKTLTPYNPTALTPQHQFAFYRENYDY</sequence>
<accession>A0A857D306</accession>
<dbReference type="Proteomes" id="UP000438345">
    <property type="component" value="Chromosome"/>
</dbReference>
<dbReference type="RefSeq" id="WP_158200015.1">
    <property type="nucleotide sequence ID" value="NZ_CP046973.1"/>
</dbReference>
<dbReference type="AlphaFoldDB" id="A0A857D306"/>
<reference evidence="1 2" key="1">
    <citation type="submission" date="2019-12" db="EMBL/GenBank/DDBJ databases">
        <title>Complete genome sequence of Microcystis aeruginosa strain FD4.</title>
        <authorList>
            <person name="Urakawa H."/>
        </authorList>
    </citation>
    <scope>NUCLEOTIDE SEQUENCE [LARGE SCALE GENOMIC DNA]</scope>
    <source>
        <strain evidence="1 2">FD4</strain>
    </source>
</reference>
<dbReference type="EMBL" id="CP046973">
    <property type="protein sequence ID" value="QGZ90021.1"/>
    <property type="molecule type" value="Genomic_DNA"/>
</dbReference>
<protein>
    <submittedName>
        <fullName evidence="1">Uncharacterized protein</fullName>
    </submittedName>
</protein>
<evidence type="ECO:0000313" key="1">
    <source>
        <dbReference type="EMBL" id="QGZ90021.1"/>
    </source>
</evidence>
<name>A0A857D306_MICAE</name>
<evidence type="ECO:0000313" key="2">
    <source>
        <dbReference type="Proteomes" id="UP000438345"/>
    </source>
</evidence>
<gene>
    <name evidence="1" type="ORF">GQR42_11015</name>
</gene>
<organism evidence="1 2">
    <name type="scientific">Microcystis aeruginosa FD4</name>
    <dbReference type="NCBI Taxonomy" id="2686288"/>
    <lineage>
        <taxon>Bacteria</taxon>
        <taxon>Bacillati</taxon>
        <taxon>Cyanobacteriota</taxon>
        <taxon>Cyanophyceae</taxon>
        <taxon>Oscillatoriophycideae</taxon>
        <taxon>Chroococcales</taxon>
        <taxon>Microcystaceae</taxon>
        <taxon>Microcystis</taxon>
    </lineage>
</organism>
<proteinExistence type="predicted"/>